<dbReference type="Proteomes" id="UP000652761">
    <property type="component" value="Unassembled WGS sequence"/>
</dbReference>
<evidence type="ECO:0000259" key="7">
    <source>
        <dbReference type="PROSITE" id="PS51032"/>
    </source>
</evidence>
<dbReference type="CDD" id="cd00018">
    <property type="entry name" value="AP2"/>
    <property type="match status" value="1"/>
</dbReference>
<feature type="compositionally biased region" description="Low complexity" evidence="6">
    <location>
        <begin position="180"/>
        <end position="197"/>
    </location>
</feature>
<reference evidence="8" key="1">
    <citation type="submission" date="2017-07" db="EMBL/GenBank/DDBJ databases">
        <title>Taro Niue Genome Assembly and Annotation.</title>
        <authorList>
            <person name="Atibalentja N."/>
            <person name="Keating K."/>
            <person name="Fields C.J."/>
        </authorList>
    </citation>
    <scope>NUCLEOTIDE SEQUENCE</scope>
    <source>
        <strain evidence="8">Niue_2</strain>
        <tissue evidence="8">Leaf</tissue>
    </source>
</reference>
<feature type="region of interest" description="Disordered" evidence="6">
    <location>
        <begin position="389"/>
        <end position="486"/>
    </location>
</feature>
<dbReference type="GO" id="GO:0003677">
    <property type="term" value="F:DNA binding"/>
    <property type="evidence" value="ECO:0007669"/>
    <property type="project" value="UniProtKB-KW"/>
</dbReference>
<evidence type="ECO:0000313" key="8">
    <source>
        <dbReference type="EMBL" id="MQL80521.1"/>
    </source>
</evidence>
<protein>
    <recommendedName>
        <fullName evidence="7">AP2/ERF domain-containing protein</fullName>
    </recommendedName>
</protein>
<keyword evidence="5" id="KW-0539">Nucleus</keyword>
<comment type="subcellular location">
    <subcellularLocation>
        <location evidence="1">Nucleus</location>
    </subcellularLocation>
</comment>
<dbReference type="PROSITE" id="PS51032">
    <property type="entry name" value="AP2_ERF"/>
    <property type="match status" value="1"/>
</dbReference>
<dbReference type="OrthoDB" id="1911211at2759"/>
<dbReference type="InterPro" id="IPR044808">
    <property type="entry name" value="ERF_plant"/>
</dbReference>
<dbReference type="InterPro" id="IPR036955">
    <property type="entry name" value="AP2/ERF_dom_sf"/>
</dbReference>
<feature type="compositionally biased region" description="Pro residues" evidence="6">
    <location>
        <begin position="397"/>
        <end position="409"/>
    </location>
</feature>
<dbReference type="AlphaFoldDB" id="A0A843UAQ2"/>
<keyword evidence="9" id="KW-1185">Reference proteome</keyword>
<evidence type="ECO:0000256" key="5">
    <source>
        <dbReference type="ARBA" id="ARBA00023242"/>
    </source>
</evidence>
<dbReference type="FunFam" id="3.30.730.10:FF:000001">
    <property type="entry name" value="Ethylene-responsive transcription factor 2"/>
    <property type="match status" value="1"/>
</dbReference>
<keyword evidence="3" id="KW-0238">DNA-binding</keyword>
<dbReference type="SUPFAM" id="SSF54171">
    <property type="entry name" value="DNA-binding domain"/>
    <property type="match status" value="1"/>
</dbReference>
<evidence type="ECO:0000256" key="4">
    <source>
        <dbReference type="ARBA" id="ARBA00023163"/>
    </source>
</evidence>
<keyword evidence="2" id="KW-0805">Transcription regulation</keyword>
<evidence type="ECO:0000313" key="9">
    <source>
        <dbReference type="Proteomes" id="UP000652761"/>
    </source>
</evidence>
<feature type="region of interest" description="Disordered" evidence="6">
    <location>
        <begin position="302"/>
        <end position="342"/>
    </location>
</feature>
<evidence type="ECO:0000256" key="1">
    <source>
        <dbReference type="ARBA" id="ARBA00004123"/>
    </source>
</evidence>
<dbReference type="GO" id="GO:0009873">
    <property type="term" value="P:ethylene-activated signaling pathway"/>
    <property type="evidence" value="ECO:0007669"/>
    <property type="project" value="InterPro"/>
</dbReference>
<evidence type="ECO:0000256" key="3">
    <source>
        <dbReference type="ARBA" id="ARBA00023125"/>
    </source>
</evidence>
<dbReference type="InterPro" id="IPR016177">
    <property type="entry name" value="DNA-bd_dom_sf"/>
</dbReference>
<feature type="compositionally biased region" description="Low complexity" evidence="6">
    <location>
        <begin position="447"/>
        <end position="456"/>
    </location>
</feature>
<dbReference type="SMART" id="SM00380">
    <property type="entry name" value="AP2"/>
    <property type="match status" value="1"/>
</dbReference>
<dbReference type="PANTHER" id="PTHR31190">
    <property type="entry name" value="DNA-BINDING DOMAIN"/>
    <property type="match status" value="1"/>
</dbReference>
<organism evidence="8 9">
    <name type="scientific">Colocasia esculenta</name>
    <name type="common">Wild taro</name>
    <name type="synonym">Arum esculentum</name>
    <dbReference type="NCBI Taxonomy" id="4460"/>
    <lineage>
        <taxon>Eukaryota</taxon>
        <taxon>Viridiplantae</taxon>
        <taxon>Streptophyta</taxon>
        <taxon>Embryophyta</taxon>
        <taxon>Tracheophyta</taxon>
        <taxon>Spermatophyta</taxon>
        <taxon>Magnoliopsida</taxon>
        <taxon>Liliopsida</taxon>
        <taxon>Araceae</taxon>
        <taxon>Aroideae</taxon>
        <taxon>Colocasieae</taxon>
        <taxon>Colocasia</taxon>
    </lineage>
</organism>
<name>A0A843UAQ2_COLES</name>
<dbReference type="PANTHER" id="PTHR31190:SF287">
    <property type="entry name" value="DEVELOPMENT RELATED ERF PROTEIN"/>
    <property type="match status" value="1"/>
</dbReference>
<accession>A0A843UAQ2</accession>
<dbReference type="InterPro" id="IPR001471">
    <property type="entry name" value="AP2/ERF_dom"/>
</dbReference>
<evidence type="ECO:0000256" key="6">
    <source>
        <dbReference type="SAM" id="MobiDB-lite"/>
    </source>
</evidence>
<feature type="domain" description="AP2/ERF" evidence="7">
    <location>
        <begin position="330"/>
        <end position="388"/>
    </location>
</feature>
<dbReference type="GO" id="GO:0005634">
    <property type="term" value="C:nucleus"/>
    <property type="evidence" value="ECO:0007669"/>
    <property type="project" value="UniProtKB-SubCell"/>
</dbReference>
<feature type="compositionally biased region" description="Low complexity" evidence="6">
    <location>
        <begin position="410"/>
        <end position="437"/>
    </location>
</feature>
<proteinExistence type="predicted"/>
<evidence type="ECO:0000256" key="2">
    <source>
        <dbReference type="ARBA" id="ARBA00023015"/>
    </source>
</evidence>
<comment type="caution">
    <text evidence="8">The sequence shown here is derived from an EMBL/GenBank/DDBJ whole genome shotgun (WGS) entry which is preliminary data.</text>
</comment>
<gene>
    <name evidence="8" type="ORF">Taro_012957</name>
</gene>
<sequence length="486" mass="52546">MKEREVEMSVDAGELLEDLHGDDKLWVVAAAEQVAEGVLHALSGQAGLEDLQGHAAARGPNLWAVGALCYRSSPRAAALRVFDQVLSYKNGFVWHDLTGDLFDLCFLLDTTSSSSSHSPKLGTCQVYRLQQQQKKNREEEKKMSQGVELEQELLGRTGSGHLDVLHSIRQHLLEEHQQLGSPAASPTSSSSCCTSAGSPPPPSKVYQRTFSFGSLMPCLTENWGDLPLKVDDSEDMVVFSILRDAVSAGWVPSLGACDQYDAAAVKPEPWFAPEGEAAAAEHCLYHYHPYQPLDPLSLVVKAETPQTPPPPQQQQQQAVPPEPVPSKGKHYRGVRQRPWGKFAAEIRDPAKNGARVWLGTFETAEEAALAYDRAAFRMRGSRALLNFPLRIGSDDSAPPPAKRTSPEPPSEASSPTSSSSSTISFSSSSSTSSSSSSTKRRRTTPEQQQQPADAAPGPAPTGSWFPGAEPVSRLGCAEPQQQLLVS</sequence>
<dbReference type="PRINTS" id="PR00367">
    <property type="entry name" value="ETHRSPELEMNT"/>
</dbReference>
<dbReference type="GO" id="GO:0003700">
    <property type="term" value="F:DNA-binding transcription factor activity"/>
    <property type="evidence" value="ECO:0007669"/>
    <property type="project" value="InterPro"/>
</dbReference>
<dbReference type="Pfam" id="PF00847">
    <property type="entry name" value="AP2"/>
    <property type="match status" value="1"/>
</dbReference>
<keyword evidence="4" id="KW-0804">Transcription</keyword>
<dbReference type="Gene3D" id="3.30.730.10">
    <property type="entry name" value="AP2/ERF domain"/>
    <property type="match status" value="1"/>
</dbReference>
<feature type="region of interest" description="Disordered" evidence="6">
    <location>
        <begin position="176"/>
        <end position="201"/>
    </location>
</feature>
<dbReference type="EMBL" id="NMUH01000512">
    <property type="protein sequence ID" value="MQL80521.1"/>
    <property type="molecule type" value="Genomic_DNA"/>
</dbReference>